<accession>A0A0H5QGS2</accession>
<dbReference type="GO" id="GO:0007034">
    <property type="term" value="P:vacuolar transport"/>
    <property type="evidence" value="ECO:0007669"/>
    <property type="project" value="InterPro"/>
</dbReference>
<evidence type="ECO:0000313" key="2">
    <source>
        <dbReference type="EMBL" id="CRZ01175.1"/>
    </source>
</evidence>
<proteinExistence type="predicted"/>
<reference evidence="2" key="1">
    <citation type="submission" date="2015-04" db="EMBL/GenBank/DDBJ databases">
        <title>The genome sequence of the plant pathogenic Rhizarian Plasmodiophora brassicae reveals insights in its biotrophic life cycle and the origin of chitin synthesis.</title>
        <authorList>
            <person name="Schwelm A."/>
            <person name="Fogelqvist J."/>
            <person name="Knaust A."/>
            <person name="Julke S."/>
            <person name="Lilja T."/>
            <person name="Dhandapani V."/>
            <person name="Bonilla-Rosso G."/>
            <person name="Karlsson M."/>
            <person name="Shevchenko A."/>
            <person name="Choi S.R."/>
            <person name="Kim H.G."/>
            <person name="Park J.Y."/>
            <person name="Lim Y.P."/>
            <person name="Ludwig-Muller J."/>
            <person name="Dixelius C."/>
        </authorList>
    </citation>
    <scope>NUCLEOTIDE SEQUENCE</scope>
    <source>
        <tissue evidence="2">Potato root galls</tissue>
    </source>
</reference>
<feature type="coiled-coil region" evidence="1">
    <location>
        <begin position="84"/>
        <end position="115"/>
    </location>
</feature>
<dbReference type="InterPro" id="IPR005024">
    <property type="entry name" value="Snf7_fam"/>
</dbReference>
<organism evidence="2">
    <name type="scientific">Spongospora subterranea</name>
    <dbReference type="NCBI Taxonomy" id="70186"/>
    <lineage>
        <taxon>Eukaryota</taxon>
        <taxon>Sar</taxon>
        <taxon>Rhizaria</taxon>
        <taxon>Endomyxa</taxon>
        <taxon>Phytomyxea</taxon>
        <taxon>Plasmodiophorida</taxon>
        <taxon>Plasmodiophoridae</taxon>
        <taxon>Spongospora</taxon>
    </lineage>
</organism>
<evidence type="ECO:0008006" key="3">
    <source>
        <dbReference type="Google" id="ProtNLM"/>
    </source>
</evidence>
<dbReference type="PANTHER" id="PTHR10476">
    <property type="entry name" value="CHARGED MULTIVESICULAR BODY PROTEIN"/>
    <property type="match status" value="1"/>
</dbReference>
<dbReference type="AlphaFoldDB" id="A0A0H5QGS2"/>
<dbReference type="Gene3D" id="6.10.140.1230">
    <property type="match status" value="1"/>
</dbReference>
<dbReference type="EMBL" id="HACM01000733">
    <property type="protein sequence ID" value="CRZ01175.1"/>
    <property type="molecule type" value="Transcribed_RNA"/>
</dbReference>
<dbReference type="Pfam" id="PF03357">
    <property type="entry name" value="Snf7"/>
    <property type="match status" value="1"/>
</dbReference>
<evidence type="ECO:0000256" key="1">
    <source>
        <dbReference type="SAM" id="Coils"/>
    </source>
</evidence>
<sequence length="269" mass="29774">RGVPLSPGDITYNNYTRRHRIKQDLGSGLKGAQPIAEPGPCGLEKKSGRSFLCCTVPRNRSSNMSLFGKRPDPQDQVKTWISVLKKEQRGIDSEIRKIEREQQKLKAQIKQSAIKKDLSSAKIMAKAIARSNKSIERMHMTKSHLNSAAMQLKEQQGSLKVVNAMQASAKLLQSVNALMSLPKISSLVRTMAQEMEKAGIISEMVSEQIEDMNDDSDLVDEEVDNVLSEILSDKTRKVQAPTSSRTVADEEVASSDGTAELHKRIAELC</sequence>
<protein>
    <recommendedName>
        <fullName evidence="3">Charged multivesicular body protein 3</fullName>
    </recommendedName>
</protein>
<feature type="non-terminal residue" evidence="2">
    <location>
        <position position="1"/>
    </location>
</feature>
<name>A0A0H5QGS2_9EUKA</name>
<keyword evidence="1" id="KW-0175">Coiled coil</keyword>